<dbReference type="Proteomes" id="UP000694844">
    <property type="component" value="Chromosome 10"/>
</dbReference>
<dbReference type="PANTHER" id="PTHR24043:SF8">
    <property type="entry name" value="EGF-LIKE DOMAIN-CONTAINING PROTEIN"/>
    <property type="match status" value="1"/>
</dbReference>
<dbReference type="SMART" id="SM00181">
    <property type="entry name" value="EGF"/>
    <property type="match status" value="3"/>
</dbReference>
<name>A0A8B8C6F8_CRAVI</name>
<reference evidence="4" key="1">
    <citation type="submission" date="2025-08" db="UniProtKB">
        <authorList>
            <consortium name="RefSeq"/>
        </authorList>
    </citation>
    <scope>IDENTIFICATION</scope>
    <source>
        <tissue evidence="4">Whole sample</tissue>
    </source>
</reference>
<accession>A0A8B8C6F8</accession>
<dbReference type="SUPFAM" id="SSF49785">
    <property type="entry name" value="Galactose-binding domain-like"/>
    <property type="match status" value="1"/>
</dbReference>
<dbReference type="InterPro" id="IPR000742">
    <property type="entry name" value="EGF"/>
</dbReference>
<feature type="domain" description="EGF-like" evidence="2">
    <location>
        <begin position="192"/>
        <end position="225"/>
    </location>
</feature>
<keyword evidence="3" id="KW-1185">Reference proteome</keyword>
<dbReference type="InterPro" id="IPR042635">
    <property type="entry name" value="MEGF10/SREC1/2-like"/>
</dbReference>
<proteinExistence type="predicted"/>
<keyword evidence="1" id="KW-0245">EGF-like domain</keyword>
<protein>
    <submittedName>
        <fullName evidence="4">Multiple epidermal growth factor-like domains protein 10</fullName>
    </submittedName>
</protein>
<dbReference type="KEGG" id="cvn:111116589"/>
<evidence type="ECO:0000259" key="2">
    <source>
        <dbReference type="SMART" id="SM00181"/>
    </source>
</evidence>
<dbReference type="GeneID" id="111116589"/>
<feature type="domain" description="EGF-like" evidence="2">
    <location>
        <begin position="282"/>
        <end position="317"/>
    </location>
</feature>
<dbReference type="GO" id="GO:0005044">
    <property type="term" value="F:scavenger receptor activity"/>
    <property type="evidence" value="ECO:0007669"/>
    <property type="project" value="InterPro"/>
</dbReference>
<evidence type="ECO:0000313" key="3">
    <source>
        <dbReference type="Proteomes" id="UP000694844"/>
    </source>
</evidence>
<evidence type="ECO:0000313" key="4">
    <source>
        <dbReference type="RefSeq" id="XP_022311297.1"/>
    </source>
</evidence>
<sequence length="424" mass="47043">MPNLGLLIGFVSISHAYENIALNKPAYQQYPFSFLQDSLMQAGNAVDGKKSNLSWEGGQCTISDNYQRTATWWVNLTSILSIHHIIVYYRTGNAEWGPSNGYTPRFLGFSLFVSNTTNRLDGILCFKDNDLNISTIPSVFNMTCTVHGQYVIYYNERLEGVTYPDDYSLKAYNGICEVEVYGCSSPGFYGPNCSTPCPDPHCRYCHIETGTCQGCKPGYKGHKCDLECVNGFYGDGCKEKCGYCLDLSHCHKENGLCMSGCQPGYKEYNCLQPCNGGMFGKDCTEKCGSCLHLKQCQHVNGTCVDSCSPGFYGSTCTEECKNNYYGLGCKKMCSATCNGCNKVTGVCNNGCHPGWRGIYCQDKCESGYFGAMCCSTCGHCFQNDTCHHIHGRCSQDCKPGYQPPLCKEGRCLHYEFCRTSQRMT</sequence>
<dbReference type="PANTHER" id="PTHR24043">
    <property type="entry name" value="SCAVENGER RECEPTOR CLASS F"/>
    <property type="match status" value="1"/>
</dbReference>
<dbReference type="Gene3D" id="2.60.120.260">
    <property type="entry name" value="Galactose-binding domain-like"/>
    <property type="match status" value="1"/>
</dbReference>
<dbReference type="Gene3D" id="2.170.300.10">
    <property type="entry name" value="Tie2 ligand-binding domain superfamily"/>
    <property type="match status" value="1"/>
</dbReference>
<gene>
    <name evidence="4" type="primary">LOC111116589</name>
</gene>
<dbReference type="InterPro" id="IPR008979">
    <property type="entry name" value="Galactose-bd-like_sf"/>
</dbReference>
<feature type="domain" description="EGF-like" evidence="2">
    <location>
        <begin position="328"/>
        <end position="361"/>
    </location>
</feature>
<dbReference type="OrthoDB" id="6043889at2759"/>
<dbReference type="AlphaFoldDB" id="A0A8B8C6F8"/>
<evidence type="ECO:0000256" key="1">
    <source>
        <dbReference type="ARBA" id="ARBA00022536"/>
    </source>
</evidence>
<organism evidence="3 4">
    <name type="scientific">Crassostrea virginica</name>
    <name type="common">Eastern oyster</name>
    <dbReference type="NCBI Taxonomy" id="6565"/>
    <lineage>
        <taxon>Eukaryota</taxon>
        <taxon>Metazoa</taxon>
        <taxon>Spiralia</taxon>
        <taxon>Lophotrochozoa</taxon>
        <taxon>Mollusca</taxon>
        <taxon>Bivalvia</taxon>
        <taxon>Autobranchia</taxon>
        <taxon>Pteriomorphia</taxon>
        <taxon>Ostreida</taxon>
        <taxon>Ostreoidea</taxon>
        <taxon>Ostreidae</taxon>
        <taxon>Crassostrea</taxon>
    </lineage>
</organism>
<dbReference type="RefSeq" id="XP_022311297.1">
    <property type="nucleotide sequence ID" value="XM_022455589.1"/>
</dbReference>